<protein>
    <recommendedName>
        <fullName evidence="1">MADF domain-containing protein</fullName>
    </recommendedName>
</protein>
<dbReference type="OrthoDB" id="7371233at2759"/>
<evidence type="ECO:0000313" key="3">
    <source>
        <dbReference type="Proteomes" id="UP000838878"/>
    </source>
</evidence>
<evidence type="ECO:0000313" key="2">
    <source>
        <dbReference type="EMBL" id="CAH0718611.1"/>
    </source>
</evidence>
<organism evidence="2 3">
    <name type="scientific">Brenthis ino</name>
    <name type="common">lesser marbled fritillary</name>
    <dbReference type="NCBI Taxonomy" id="405034"/>
    <lineage>
        <taxon>Eukaryota</taxon>
        <taxon>Metazoa</taxon>
        <taxon>Ecdysozoa</taxon>
        <taxon>Arthropoda</taxon>
        <taxon>Hexapoda</taxon>
        <taxon>Insecta</taxon>
        <taxon>Pterygota</taxon>
        <taxon>Neoptera</taxon>
        <taxon>Endopterygota</taxon>
        <taxon>Lepidoptera</taxon>
        <taxon>Glossata</taxon>
        <taxon>Ditrysia</taxon>
        <taxon>Papilionoidea</taxon>
        <taxon>Nymphalidae</taxon>
        <taxon>Heliconiinae</taxon>
        <taxon>Argynnini</taxon>
        <taxon>Brenthis</taxon>
    </lineage>
</organism>
<dbReference type="InterPro" id="IPR006578">
    <property type="entry name" value="MADF-dom"/>
</dbReference>
<reference evidence="2" key="1">
    <citation type="submission" date="2021-12" db="EMBL/GenBank/DDBJ databases">
        <authorList>
            <person name="Martin H S."/>
        </authorList>
    </citation>
    <scope>NUCLEOTIDE SEQUENCE</scope>
</reference>
<accession>A0A8J9UDY3</accession>
<proteinExistence type="predicted"/>
<name>A0A8J9UDY3_9NEOP</name>
<dbReference type="Pfam" id="PF10545">
    <property type="entry name" value="MADF_DNA_bdg"/>
    <property type="match status" value="1"/>
</dbReference>
<dbReference type="Proteomes" id="UP000838878">
    <property type="component" value="Chromosome 13"/>
</dbReference>
<evidence type="ECO:0000259" key="1">
    <source>
        <dbReference type="Pfam" id="PF10545"/>
    </source>
</evidence>
<dbReference type="EMBL" id="OV170233">
    <property type="protein sequence ID" value="CAH0718611.1"/>
    <property type="molecule type" value="Genomic_DNA"/>
</dbReference>
<feature type="non-terminal residue" evidence="2">
    <location>
        <position position="129"/>
    </location>
</feature>
<keyword evidence="3" id="KW-1185">Reference proteome</keyword>
<dbReference type="AlphaFoldDB" id="A0A8J9UDY3"/>
<feature type="domain" description="MADF" evidence="1">
    <location>
        <begin position="16"/>
        <end position="50"/>
    </location>
</feature>
<sequence>MVRNKDGDGIKSSSIVSEVQKRPCLYDTNHINYGDRAEKIRSWEEVCESVVPGWQALGLTEKFAAGRLPGQLGEVMSQASACGVTALYQPVGLQLSRSTCVLFVRSDAFEMYPVRNNVCANLRTSVCIQ</sequence>
<gene>
    <name evidence="2" type="ORF">BINO364_LOCUS5057</name>
</gene>